<dbReference type="InterPro" id="IPR008265">
    <property type="entry name" value="Lipase_GDSL_AS"/>
</dbReference>
<dbReference type="Pfam" id="PF00657">
    <property type="entry name" value="Lipase_GDSL"/>
    <property type="match status" value="1"/>
</dbReference>
<name>A0A0D8ZM69_9CYAN</name>
<dbReference type="GO" id="GO:0006629">
    <property type="term" value="P:lipid metabolic process"/>
    <property type="evidence" value="ECO:0007669"/>
    <property type="project" value="InterPro"/>
</dbReference>
<evidence type="ECO:0000256" key="1">
    <source>
        <dbReference type="ARBA" id="ARBA00022801"/>
    </source>
</evidence>
<keyword evidence="2" id="KW-1133">Transmembrane helix</keyword>
<dbReference type="OrthoDB" id="5292073at2"/>
<feature type="signal peptide" evidence="3">
    <location>
        <begin position="1"/>
        <end position="23"/>
    </location>
</feature>
<dbReference type="GO" id="GO:0016298">
    <property type="term" value="F:lipase activity"/>
    <property type="evidence" value="ECO:0007669"/>
    <property type="project" value="InterPro"/>
</dbReference>
<feature type="transmembrane region" description="Helical" evidence="2">
    <location>
        <begin position="289"/>
        <end position="306"/>
    </location>
</feature>
<evidence type="ECO:0000256" key="3">
    <source>
        <dbReference type="SAM" id="SignalP"/>
    </source>
</evidence>
<dbReference type="Proteomes" id="UP000032452">
    <property type="component" value="Unassembled WGS sequence"/>
</dbReference>
<proteinExistence type="predicted"/>
<gene>
    <name evidence="4" type="ORF">UH38_21070</name>
</gene>
<dbReference type="Gene3D" id="3.40.50.1110">
    <property type="entry name" value="SGNH hydrolase"/>
    <property type="match status" value="1"/>
</dbReference>
<comment type="caution">
    <text evidence="4">The sequence shown here is derived from an EMBL/GenBank/DDBJ whole genome shotgun (WGS) entry which is preliminary data.</text>
</comment>
<accession>A0A0D8ZM69</accession>
<evidence type="ECO:0008006" key="6">
    <source>
        <dbReference type="Google" id="ProtNLM"/>
    </source>
</evidence>
<protein>
    <recommendedName>
        <fullName evidence="6">GDSL family lipase</fullName>
    </recommendedName>
</protein>
<dbReference type="InterPro" id="IPR036514">
    <property type="entry name" value="SGNH_hydro_sf"/>
</dbReference>
<dbReference type="EMBL" id="JYON01000031">
    <property type="protein sequence ID" value="KJH69923.1"/>
    <property type="molecule type" value="Genomic_DNA"/>
</dbReference>
<dbReference type="InterPro" id="IPR001087">
    <property type="entry name" value="GDSL"/>
</dbReference>
<keyword evidence="2" id="KW-0812">Transmembrane</keyword>
<dbReference type="SUPFAM" id="SSF52266">
    <property type="entry name" value="SGNH hydrolase"/>
    <property type="match status" value="1"/>
</dbReference>
<dbReference type="PROSITE" id="PS01098">
    <property type="entry name" value="LIPASE_GDSL_SER"/>
    <property type="match status" value="1"/>
</dbReference>
<dbReference type="PANTHER" id="PTHR45648:SF22">
    <property type="entry name" value="GDSL LIPASE_ACYLHYDROLASE FAMILY PROTEIN (AFU_ORTHOLOGUE AFUA_4G14700)"/>
    <property type="match status" value="1"/>
</dbReference>
<organism evidence="4 5">
    <name type="scientific">Aliterella atlantica CENA595</name>
    <dbReference type="NCBI Taxonomy" id="1618023"/>
    <lineage>
        <taxon>Bacteria</taxon>
        <taxon>Bacillati</taxon>
        <taxon>Cyanobacteriota</taxon>
        <taxon>Cyanophyceae</taxon>
        <taxon>Chroococcidiopsidales</taxon>
        <taxon>Aliterellaceae</taxon>
        <taxon>Aliterella</taxon>
    </lineage>
</organism>
<dbReference type="PANTHER" id="PTHR45648">
    <property type="entry name" value="GDSL LIPASE/ACYLHYDROLASE FAMILY PROTEIN (AFU_ORTHOLOGUE AFUA_4G14700)"/>
    <property type="match status" value="1"/>
</dbReference>
<reference evidence="4 5" key="1">
    <citation type="submission" date="2015-02" db="EMBL/GenBank/DDBJ databases">
        <title>Draft genome of a novel marine cyanobacterium (Chroococcales) isolated from South Atlantic Ocean.</title>
        <authorList>
            <person name="Rigonato J."/>
            <person name="Alvarenga D.O."/>
            <person name="Branco L.H."/>
            <person name="Varani A.M."/>
            <person name="Brandini F.P."/>
            <person name="Fiore M.F."/>
        </authorList>
    </citation>
    <scope>NUCLEOTIDE SEQUENCE [LARGE SCALE GENOMIC DNA]</scope>
    <source>
        <strain evidence="4 5">CENA595</strain>
    </source>
</reference>
<keyword evidence="2" id="KW-0472">Membrane</keyword>
<dbReference type="RefSeq" id="WP_045056661.1">
    <property type="nucleotide sequence ID" value="NZ_CAWMDP010000028.1"/>
</dbReference>
<keyword evidence="5" id="KW-1185">Reference proteome</keyword>
<evidence type="ECO:0000256" key="2">
    <source>
        <dbReference type="SAM" id="Phobius"/>
    </source>
</evidence>
<evidence type="ECO:0000313" key="4">
    <source>
        <dbReference type="EMBL" id="KJH69923.1"/>
    </source>
</evidence>
<dbReference type="PATRIC" id="fig|1618023.3.peg.2510"/>
<sequence>MHKQLLLAGCFFSSILFPLQANAQDFDQLYVFGDSLSDTGNFYNASGGTFPPSPPYSQGRFSNDRIWTEYLAADLGATPTNFAFGGATTGSNNTIPIPGSVATLPGLQQEIARFQATNPTSNPDALYVIWAGANDYLGGGITDPSVPVNNLSGAITTLAESGAENFLVVNLPDLGKIPGTNDSPQASSLSTLTNLHNLGLDTSLNALSSNYDINIYDLDVSSLFADAIAQPAKYGFTNVTDACLSDTGICSNPDEYLFWDELHPTNAGHKIIGEVAVSRLQAEPVPEPGAGLGILAFGGVGAMALLKRRYQKTVK</sequence>
<keyword evidence="1" id="KW-0378">Hydrolase</keyword>
<dbReference type="InterPro" id="IPR051058">
    <property type="entry name" value="GDSL_Est/Lipase"/>
</dbReference>
<dbReference type="STRING" id="1618023.UH38_21070"/>
<keyword evidence="3" id="KW-0732">Signal</keyword>
<feature type="chain" id="PRO_5002337202" description="GDSL family lipase" evidence="3">
    <location>
        <begin position="24"/>
        <end position="315"/>
    </location>
</feature>
<dbReference type="AlphaFoldDB" id="A0A0D8ZM69"/>
<dbReference type="CDD" id="cd01846">
    <property type="entry name" value="fatty_acyltransferase_like"/>
    <property type="match status" value="1"/>
</dbReference>
<evidence type="ECO:0000313" key="5">
    <source>
        <dbReference type="Proteomes" id="UP000032452"/>
    </source>
</evidence>